<protein>
    <submittedName>
        <fullName evidence="2">Uncharacterized protein</fullName>
    </submittedName>
</protein>
<feature type="region of interest" description="Disordered" evidence="1">
    <location>
        <begin position="1"/>
        <end position="26"/>
    </location>
</feature>
<proteinExistence type="predicted"/>
<evidence type="ECO:0000313" key="3">
    <source>
        <dbReference type="Proteomes" id="UP001163828"/>
    </source>
</evidence>
<keyword evidence="3" id="KW-1185">Reference proteome</keyword>
<feature type="compositionally biased region" description="Polar residues" evidence="1">
    <location>
        <begin position="95"/>
        <end position="110"/>
    </location>
</feature>
<dbReference type="Proteomes" id="UP001163828">
    <property type="component" value="Unassembled WGS sequence"/>
</dbReference>
<accession>A0ABQ8QEB1</accession>
<reference evidence="2" key="1">
    <citation type="submission" date="2022-08" db="EMBL/GenBank/DDBJ databases">
        <authorList>
            <consortium name="DOE Joint Genome Institute"/>
            <person name="Min B."/>
            <person name="Riley R."/>
            <person name="Sierra-Patev S."/>
            <person name="Naranjo-Ortiz M."/>
            <person name="Looney B."/>
            <person name="Konkel Z."/>
            <person name="Slot J.C."/>
            <person name="Sakamoto Y."/>
            <person name="Steenwyk J.L."/>
            <person name="Rokas A."/>
            <person name="Carro J."/>
            <person name="Camarero S."/>
            <person name="Ferreira P."/>
            <person name="Molpeceres G."/>
            <person name="Ruiz-Duenas F.J."/>
            <person name="Serrano A."/>
            <person name="Henrissat B."/>
            <person name="Drula E."/>
            <person name="Hughes K.W."/>
            <person name="Mata J.L."/>
            <person name="Ishikawa N.K."/>
            <person name="Vargas-Isla R."/>
            <person name="Ushijima S."/>
            <person name="Smith C.A."/>
            <person name="Ahrendt S."/>
            <person name="Andreopoulos W."/>
            <person name="He G."/>
            <person name="Labutti K."/>
            <person name="Lipzen A."/>
            <person name="Ng V."/>
            <person name="Sandor L."/>
            <person name="Barry K."/>
            <person name="Martinez A.T."/>
            <person name="Xiao Y."/>
            <person name="Gibbons J.G."/>
            <person name="Terashima K."/>
            <person name="Hibbett D.S."/>
            <person name="Grigoriev I.V."/>
        </authorList>
    </citation>
    <scope>NUCLEOTIDE SEQUENCE</scope>
    <source>
        <strain evidence="2">TFB10827</strain>
    </source>
</reference>
<organism evidence="2 3">
    <name type="scientific">Lentinula boryana</name>
    <dbReference type="NCBI Taxonomy" id="40481"/>
    <lineage>
        <taxon>Eukaryota</taxon>
        <taxon>Fungi</taxon>
        <taxon>Dikarya</taxon>
        <taxon>Basidiomycota</taxon>
        <taxon>Agaricomycotina</taxon>
        <taxon>Agaricomycetes</taxon>
        <taxon>Agaricomycetidae</taxon>
        <taxon>Agaricales</taxon>
        <taxon>Marasmiineae</taxon>
        <taxon>Omphalotaceae</taxon>
        <taxon>Lentinula</taxon>
    </lineage>
</organism>
<feature type="compositionally biased region" description="Polar residues" evidence="1">
    <location>
        <begin position="327"/>
        <end position="337"/>
    </location>
</feature>
<comment type="caution">
    <text evidence="2">The sequence shown here is derived from an EMBL/GenBank/DDBJ whole genome shotgun (WGS) entry which is preliminary data.</text>
</comment>
<gene>
    <name evidence="2" type="ORF">F5050DRAFT_1807432</name>
</gene>
<evidence type="ECO:0000256" key="1">
    <source>
        <dbReference type="SAM" id="MobiDB-lite"/>
    </source>
</evidence>
<feature type="compositionally biased region" description="Polar residues" evidence="1">
    <location>
        <begin position="258"/>
        <end position="270"/>
    </location>
</feature>
<feature type="region of interest" description="Disordered" evidence="1">
    <location>
        <begin position="258"/>
        <end position="337"/>
    </location>
</feature>
<evidence type="ECO:0000313" key="2">
    <source>
        <dbReference type="EMBL" id="KAJ3996798.1"/>
    </source>
</evidence>
<sequence>MLSMRPASRNAEGNAHRQPFKTPSRALAENRLGTVKGKGKAGAGQTPFQSKTPFQKPLFVEADIQLKGGVHIPARPFLDKTPFPNRIVDSSNINFQQTPFLNPPSASGTPDSALRPSSTRRHIRVPRNSQKFQTPLNTKIHWNVNDDSADGISLVLPLPESEKVAALPEDDFDEIEYMPPNTLDIPYQPPFDLEMPDYKVLGKALLEASRNGTFYEPEPRVEFELSPEVIEMCDVHLDFSLIPDEDPFFEMPRKKDVNTSLSKSKPSSGLANARPIPVPSKTNLASRAGAPGFPSSGSRSTFAVNKISRPGTSTSVRPLSRPLSQAAAFSTSNSKTTVVRPITRVPSVASKSTVLPRDQTRPTTATATTLFRSKSTTAASRSHPVHAAIRSTSSAAVSVYSKPGPKSTGTILANKPASTMIQRPASSVRPKANGSITAAATKSATNAKEAPQITELGGSIVSLDDVEANLADDFMFDV</sequence>
<name>A0ABQ8QEB1_9AGAR</name>
<dbReference type="EMBL" id="MU790601">
    <property type="protein sequence ID" value="KAJ3996798.1"/>
    <property type="molecule type" value="Genomic_DNA"/>
</dbReference>
<feature type="region of interest" description="Disordered" evidence="1">
    <location>
        <begin position="95"/>
        <end position="121"/>
    </location>
</feature>